<accession>A0A0R1JMM7</accession>
<gene>
    <name evidence="1" type="ORF">FD02_GL001432</name>
</gene>
<proteinExistence type="predicted"/>
<evidence type="ECO:0000313" key="1">
    <source>
        <dbReference type="EMBL" id="KRK72460.1"/>
    </source>
</evidence>
<dbReference type="STRING" id="1291734.FD02_GL001432"/>
<dbReference type="OrthoDB" id="2162245at2"/>
<dbReference type="RefSeq" id="WP_054723251.1">
    <property type="nucleotide sequence ID" value="NZ_AZDJ01000022.1"/>
</dbReference>
<sequence>MYLLTMGDASVADADIWEARYGLQPQRVVARFIRAGLIAPVPGGAAYTLTATGREQLGDIAPDLWIHEYYLPGVIDFYTARRHFWQPKLTGVPLLERLLDRALSRSAGDGDYVALIQRQRLRLELDTHRDQAAVQTLMCVIAADLQVSSAPADFAYATTLVKVGEYELQCLRDLVSRLNWTLADFELAFAKWLDAQPRKPSVFTNFECMTIVMHELNHNVAALTALYATAGARLATPSVTASSEILTQ</sequence>
<dbReference type="EMBL" id="AZDJ01000022">
    <property type="protein sequence ID" value="KRK72460.1"/>
    <property type="molecule type" value="Genomic_DNA"/>
</dbReference>
<reference evidence="1 2" key="1">
    <citation type="journal article" date="2015" name="Genome Announc.">
        <title>Expanding the biotechnology potential of lactobacilli through comparative genomics of 213 strains and associated genera.</title>
        <authorList>
            <person name="Sun Z."/>
            <person name="Harris H.M."/>
            <person name="McCann A."/>
            <person name="Guo C."/>
            <person name="Argimon S."/>
            <person name="Zhang W."/>
            <person name="Yang X."/>
            <person name="Jeffery I.B."/>
            <person name="Cooney J.C."/>
            <person name="Kagawa T.F."/>
            <person name="Liu W."/>
            <person name="Song Y."/>
            <person name="Salvetti E."/>
            <person name="Wrobel A."/>
            <person name="Rasinkangas P."/>
            <person name="Parkhill J."/>
            <person name="Rea M.C."/>
            <person name="O'Sullivan O."/>
            <person name="Ritari J."/>
            <person name="Douillard F.P."/>
            <person name="Paul Ross R."/>
            <person name="Yang R."/>
            <person name="Briner A.E."/>
            <person name="Felis G.E."/>
            <person name="de Vos W.M."/>
            <person name="Barrangou R."/>
            <person name="Klaenhammer T.R."/>
            <person name="Caufield P.W."/>
            <person name="Cui Y."/>
            <person name="Zhang H."/>
            <person name="O'Toole P.W."/>
        </authorList>
    </citation>
    <scope>NUCLEOTIDE SEQUENCE [LARGE SCALE GENOMIC DNA]</scope>
    <source>
        <strain evidence="1 2">JCM 17158</strain>
    </source>
</reference>
<evidence type="ECO:0000313" key="2">
    <source>
        <dbReference type="Proteomes" id="UP000051804"/>
    </source>
</evidence>
<keyword evidence="2" id="KW-1185">Reference proteome</keyword>
<organism evidence="1 2">
    <name type="scientific">Lacticaseibacillus nasuensis JCM 17158</name>
    <dbReference type="NCBI Taxonomy" id="1291734"/>
    <lineage>
        <taxon>Bacteria</taxon>
        <taxon>Bacillati</taxon>
        <taxon>Bacillota</taxon>
        <taxon>Bacilli</taxon>
        <taxon>Lactobacillales</taxon>
        <taxon>Lactobacillaceae</taxon>
        <taxon>Lacticaseibacillus</taxon>
    </lineage>
</organism>
<dbReference type="AlphaFoldDB" id="A0A0R1JMM7"/>
<dbReference type="PATRIC" id="fig|1291734.4.peg.1475"/>
<name>A0A0R1JMM7_9LACO</name>
<comment type="caution">
    <text evidence="1">The sequence shown here is derived from an EMBL/GenBank/DDBJ whole genome shotgun (WGS) entry which is preliminary data.</text>
</comment>
<dbReference type="Proteomes" id="UP000051804">
    <property type="component" value="Unassembled WGS sequence"/>
</dbReference>
<protein>
    <submittedName>
        <fullName evidence="1">Uncharacterized protein</fullName>
    </submittedName>
</protein>